<dbReference type="Gene3D" id="3.30.230.10">
    <property type="match status" value="1"/>
</dbReference>
<keyword evidence="11 13" id="KW-0413">Isomerase</keyword>
<keyword evidence="10" id="KW-0238">DNA-binding</keyword>
<keyword evidence="9" id="KW-0799">Topoisomerase</keyword>
<dbReference type="InterPro" id="IPR013760">
    <property type="entry name" value="Topo_IIA-like_dom_sf"/>
</dbReference>
<evidence type="ECO:0000256" key="2">
    <source>
        <dbReference type="ARBA" id="ARBA00010708"/>
    </source>
</evidence>
<dbReference type="PRINTS" id="PR01159">
    <property type="entry name" value="DNAGYRASEB"/>
</dbReference>
<dbReference type="InterPro" id="IPR002288">
    <property type="entry name" value="DNA_gyrase_B_C"/>
</dbReference>
<evidence type="ECO:0000256" key="10">
    <source>
        <dbReference type="ARBA" id="ARBA00023125"/>
    </source>
</evidence>
<evidence type="ECO:0000256" key="5">
    <source>
        <dbReference type="ARBA" id="ARBA00022723"/>
    </source>
</evidence>
<evidence type="ECO:0000256" key="8">
    <source>
        <dbReference type="ARBA" id="ARBA00022842"/>
    </source>
</evidence>
<keyword evidence="8" id="KW-0460">Magnesium</keyword>
<dbReference type="Gene3D" id="3.40.50.670">
    <property type="match status" value="2"/>
</dbReference>
<comment type="caution">
    <text evidence="13">The sequence shown here is derived from an EMBL/GenBank/DDBJ whole genome shotgun (WGS) entry which is preliminary data.</text>
</comment>
<dbReference type="PANTHER" id="PTHR45866">
    <property type="entry name" value="DNA GYRASE/TOPOISOMERASE SUBUNIT B"/>
    <property type="match status" value="1"/>
</dbReference>
<keyword evidence="4" id="KW-0963">Cytoplasm</keyword>
<dbReference type="PANTHER" id="PTHR45866:SF1">
    <property type="entry name" value="DNA GYRASE SUBUNIT B, MITOCHONDRIAL"/>
    <property type="match status" value="1"/>
</dbReference>
<dbReference type="InterPro" id="IPR020568">
    <property type="entry name" value="Ribosomal_Su5_D2-typ_SF"/>
</dbReference>
<dbReference type="NCBIfam" id="NF011501">
    <property type="entry name" value="PRK14939.1"/>
    <property type="match status" value="1"/>
</dbReference>
<keyword evidence="5" id="KW-0479">Metal-binding</keyword>
<dbReference type="InterPro" id="IPR036890">
    <property type="entry name" value="HATPase_C_sf"/>
</dbReference>
<dbReference type="InterPro" id="IPR014721">
    <property type="entry name" value="Ribsml_uS5_D2-typ_fold_subgr"/>
</dbReference>
<gene>
    <name evidence="13" type="primary">gyrB</name>
    <name evidence="13" type="ORF">BWY73_00796</name>
</gene>
<protein>
    <recommendedName>
        <fullName evidence="3">DNA topoisomerase (ATP-hydrolyzing)</fullName>
        <ecNumber evidence="3">5.6.2.2</ecNumber>
    </recommendedName>
</protein>
<dbReference type="InterPro" id="IPR006171">
    <property type="entry name" value="TOPRIM_dom"/>
</dbReference>
<dbReference type="GO" id="GO:0006265">
    <property type="term" value="P:DNA topological change"/>
    <property type="evidence" value="ECO:0007669"/>
    <property type="project" value="InterPro"/>
</dbReference>
<feature type="domain" description="Toprim" evidence="12">
    <location>
        <begin position="356"/>
        <end position="470"/>
    </location>
</feature>
<evidence type="ECO:0000313" key="13">
    <source>
        <dbReference type="EMBL" id="OPZ92474.1"/>
    </source>
</evidence>
<dbReference type="SUPFAM" id="SSF56719">
    <property type="entry name" value="Type II DNA topoisomerase"/>
    <property type="match status" value="1"/>
</dbReference>
<dbReference type="PRINTS" id="PR00418">
    <property type="entry name" value="TPI2FAMILY"/>
</dbReference>
<dbReference type="AlphaFoldDB" id="A0A1V5MGV9"/>
<evidence type="ECO:0000256" key="9">
    <source>
        <dbReference type="ARBA" id="ARBA00023029"/>
    </source>
</evidence>
<dbReference type="Pfam" id="PF21249">
    <property type="entry name" value="GyrB_hook"/>
    <property type="match status" value="1"/>
</dbReference>
<organism evidence="13">
    <name type="scientific">candidate division TA06 bacterium ADurb.Bin417</name>
    <dbReference type="NCBI Taxonomy" id="1852828"/>
    <lineage>
        <taxon>Bacteria</taxon>
        <taxon>Bacteria division TA06</taxon>
    </lineage>
</organism>
<evidence type="ECO:0000256" key="6">
    <source>
        <dbReference type="ARBA" id="ARBA00022741"/>
    </source>
</evidence>
<dbReference type="Pfam" id="PF01751">
    <property type="entry name" value="Toprim"/>
    <property type="match status" value="1"/>
</dbReference>
<dbReference type="SMART" id="SM00433">
    <property type="entry name" value="TOP2c"/>
    <property type="match status" value="1"/>
</dbReference>
<dbReference type="Pfam" id="PF00204">
    <property type="entry name" value="DNA_gyraseB"/>
    <property type="match status" value="1"/>
</dbReference>
<name>A0A1V5MGV9_UNCT6</name>
<dbReference type="GO" id="GO:0046872">
    <property type="term" value="F:metal ion binding"/>
    <property type="evidence" value="ECO:0007669"/>
    <property type="project" value="UniProtKB-KW"/>
</dbReference>
<dbReference type="EMBL" id="MWAK01000096">
    <property type="protein sequence ID" value="OPZ92474.1"/>
    <property type="molecule type" value="Genomic_DNA"/>
</dbReference>
<dbReference type="PROSITE" id="PS00177">
    <property type="entry name" value="TOPOISOMERASE_II"/>
    <property type="match status" value="1"/>
</dbReference>
<comment type="similarity">
    <text evidence="2">Belongs to the type II topoisomerase GyrB family.</text>
</comment>
<dbReference type="SUPFAM" id="SSF54211">
    <property type="entry name" value="Ribosomal protein S5 domain 2-like"/>
    <property type="match status" value="1"/>
</dbReference>
<reference evidence="13" key="1">
    <citation type="submission" date="2017-02" db="EMBL/GenBank/DDBJ databases">
        <title>Delving into the versatile metabolic prowess of the omnipresent phylum Bacteroidetes.</title>
        <authorList>
            <person name="Nobu M.K."/>
            <person name="Mei R."/>
            <person name="Narihiro T."/>
            <person name="Kuroda K."/>
            <person name="Liu W.-T."/>
        </authorList>
    </citation>
    <scope>NUCLEOTIDE SEQUENCE</scope>
    <source>
        <strain evidence="13">ADurb.Bin417</strain>
    </source>
</reference>
<dbReference type="FunFam" id="3.30.230.10:FF:000005">
    <property type="entry name" value="DNA gyrase subunit B"/>
    <property type="match status" value="1"/>
</dbReference>
<dbReference type="InterPro" id="IPR001241">
    <property type="entry name" value="Topo_IIA"/>
</dbReference>
<keyword evidence="7" id="KW-0067">ATP-binding</keyword>
<dbReference type="PROSITE" id="PS50880">
    <property type="entry name" value="TOPRIM"/>
    <property type="match status" value="1"/>
</dbReference>
<dbReference type="CDD" id="cd00822">
    <property type="entry name" value="TopoII_Trans_DNA_gyrase"/>
    <property type="match status" value="1"/>
</dbReference>
<evidence type="ECO:0000256" key="3">
    <source>
        <dbReference type="ARBA" id="ARBA00012895"/>
    </source>
</evidence>
<evidence type="ECO:0000256" key="7">
    <source>
        <dbReference type="ARBA" id="ARBA00022840"/>
    </source>
</evidence>
<dbReference type="InterPro" id="IPR049353">
    <property type="entry name" value="GyrB_hook"/>
</dbReference>
<keyword evidence="6" id="KW-0547">Nucleotide-binding</keyword>
<dbReference type="InterPro" id="IPR018522">
    <property type="entry name" value="TopoIIA_CS"/>
</dbReference>
<comment type="catalytic activity">
    <reaction evidence="1">
        <text>ATP-dependent breakage, passage and rejoining of double-stranded DNA.</text>
        <dbReference type="EC" id="5.6.2.2"/>
    </reaction>
</comment>
<evidence type="ECO:0000256" key="4">
    <source>
        <dbReference type="ARBA" id="ARBA00022490"/>
    </source>
</evidence>
<proteinExistence type="inferred from homology"/>
<accession>A0A1V5MGV9</accession>
<dbReference type="SUPFAM" id="SSF55874">
    <property type="entry name" value="ATPase domain of HSP90 chaperone/DNA topoisomerase II/histidine kinase"/>
    <property type="match status" value="1"/>
</dbReference>
<evidence type="ECO:0000259" key="12">
    <source>
        <dbReference type="PROSITE" id="PS50880"/>
    </source>
</evidence>
<dbReference type="InterPro" id="IPR000565">
    <property type="entry name" value="Topo_IIA_B"/>
</dbReference>
<dbReference type="GO" id="GO:0003677">
    <property type="term" value="F:DNA binding"/>
    <property type="evidence" value="ECO:0007669"/>
    <property type="project" value="UniProtKB-KW"/>
</dbReference>
<dbReference type="InterPro" id="IPR013506">
    <property type="entry name" value="Topo_IIA_bsu_dom2"/>
</dbReference>
<dbReference type="GO" id="GO:0003918">
    <property type="term" value="F:DNA topoisomerase type II (double strand cut, ATP-hydrolyzing) activity"/>
    <property type="evidence" value="ECO:0007669"/>
    <property type="project" value="UniProtKB-EC"/>
</dbReference>
<dbReference type="Pfam" id="PF00986">
    <property type="entry name" value="DNA_gyraseB_C"/>
    <property type="match status" value="1"/>
</dbReference>
<dbReference type="InterPro" id="IPR013759">
    <property type="entry name" value="Topo_IIA_B_C"/>
</dbReference>
<evidence type="ECO:0000256" key="11">
    <source>
        <dbReference type="ARBA" id="ARBA00023235"/>
    </source>
</evidence>
<evidence type="ECO:0000256" key="1">
    <source>
        <dbReference type="ARBA" id="ARBA00000185"/>
    </source>
</evidence>
<sequence length="722" mass="81902">MEKNERYDATNIQVLGGIEAVRKRPAMYIGDTSVAGLHHLVYEVVDNSIDESMAGFCTSIKIVIHADGSASVVEIRRNGQVYTQRYERGKTAKKLEVIGKSSSTGTKVTFKPDAEIFETLDFDPDILSNRLRELAFLNPALTIHFEDERSDRKEDFHYEQGLITFVEHINRNKNPLFAPPFYMKRAEGDLEIEVALQYNDSYAENTFAFANNINTKEGGTHLVGFRSGLTRSLNDYGKKYNLLDKDSVGGEDAREGLTAIISVKLPNPQFEGQTKMKLGNSIVRSAVDRLMSSFFTEYLEENPGSAQAIIGKVLLAARAREAAKKARDLTRAKSSLDGGLLPGKLADCSSRNPAEREIFIVEGDSAGGSCKQGRDRRFQAILPLKGKIINTEKARLDKVLRNDEVKTLIAALGAGIGDDFDVSKLRYHRMILMSDADVDGAHIRTLLLTLLYRQMRPLIDQGYVYIAQPPLYRVKKGKKETYVDDDRELSRFLLNQALDNNRVLDRKNKEIPRDQLRELARILQNLEEIEKGLRHKGLTLTAFCKKLSPDGRLPVYLVREAKNHNGDEPAEYYFYDEEGLSRFTARREEEIPTIEIYESRELEKTLKKLADLNLKPNCFHEKCFTIVNEKTKKPVTALELLPAIKDLGKEGMTIQRYKGLGEMNPQQLWETTMDPQNRHLLKVTLQDAVRADEIFTILMGEAVEPRRDFITRHAHEVRNLDI</sequence>
<dbReference type="Proteomes" id="UP000485484">
    <property type="component" value="Unassembled WGS sequence"/>
</dbReference>
<dbReference type="GO" id="GO:0005524">
    <property type="term" value="F:ATP binding"/>
    <property type="evidence" value="ECO:0007669"/>
    <property type="project" value="UniProtKB-KW"/>
</dbReference>
<dbReference type="Gene3D" id="3.30.565.10">
    <property type="entry name" value="Histidine kinase-like ATPase, C-terminal domain"/>
    <property type="match status" value="2"/>
</dbReference>
<dbReference type="EC" id="5.6.2.2" evidence="3"/>